<keyword evidence="2" id="KW-0812">Transmembrane</keyword>
<feature type="transmembrane region" description="Helical" evidence="2">
    <location>
        <begin position="259"/>
        <end position="280"/>
    </location>
</feature>
<gene>
    <name evidence="3" type="ORF">K3722_06965</name>
</gene>
<feature type="transmembrane region" description="Helical" evidence="2">
    <location>
        <begin position="38"/>
        <end position="58"/>
    </location>
</feature>
<dbReference type="PANTHER" id="PTHR38592">
    <property type="entry name" value="BLL4819 PROTEIN"/>
    <property type="match status" value="1"/>
</dbReference>
<feature type="region of interest" description="Disordered" evidence="1">
    <location>
        <begin position="1"/>
        <end position="27"/>
    </location>
</feature>
<feature type="transmembrane region" description="Helical" evidence="2">
    <location>
        <begin position="110"/>
        <end position="131"/>
    </location>
</feature>
<feature type="transmembrane region" description="Helical" evidence="2">
    <location>
        <begin position="70"/>
        <end position="90"/>
    </location>
</feature>
<protein>
    <submittedName>
        <fullName evidence="3">OpgC domain-containing protein</fullName>
    </submittedName>
</protein>
<dbReference type="EMBL" id="CP081078">
    <property type="protein sequence ID" value="UWQ59863.1"/>
    <property type="molecule type" value="Genomic_DNA"/>
</dbReference>
<dbReference type="RefSeq" id="WP_260003710.1">
    <property type="nucleotide sequence ID" value="NZ_CP081078.1"/>
</dbReference>
<reference evidence="3" key="1">
    <citation type="submission" date="2021-08" db="EMBL/GenBank/DDBJ databases">
        <authorList>
            <person name="Nwanade C."/>
            <person name="Wang M."/>
            <person name="Masoudi A."/>
            <person name="Yu Z."/>
            <person name="Liu J."/>
        </authorList>
    </citation>
    <scope>NUCLEOTIDE SEQUENCE</scope>
    <source>
        <strain evidence="3">S141</strain>
    </source>
</reference>
<dbReference type="Proteomes" id="UP001058184">
    <property type="component" value="Chromosome"/>
</dbReference>
<feature type="transmembrane region" description="Helical" evidence="2">
    <location>
        <begin position="191"/>
        <end position="209"/>
    </location>
</feature>
<feature type="transmembrane region" description="Helical" evidence="2">
    <location>
        <begin position="361"/>
        <end position="380"/>
    </location>
</feature>
<accession>A0ABY5WZW1</accession>
<feature type="transmembrane region" description="Helical" evidence="2">
    <location>
        <begin position="229"/>
        <end position="247"/>
    </location>
</feature>
<evidence type="ECO:0000313" key="3">
    <source>
        <dbReference type="EMBL" id="UWQ59863.1"/>
    </source>
</evidence>
<evidence type="ECO:0000256" key="1">
    <source>
        <dbReference type="SAM" id="MobiDB-lite"/>
    </source>
</evidence>
<evidence type="ECO:0000256" key="2">
    <source>
        <dbReference type="SAM" id="Phobius"/>
    </source>
</evidence>
<keyword evidence="2" id="KW-1133">Transmembrane helix</keyword>
<keyword evidence="4" id="KW-1185">Reference proteome</keyword>
<sequence>MSSVAPFPGPQKDPAAANRAVPPPQAVQTRVRDPRLDFYRGIAMFIILAAHIPGNRWAGWIPARFGFSDATEIFVFCSGMASAIAFGSSFDRQGWWLGTARVAYRCWQVYWAHIGLFFFLAASMAALDLYGSFDKSYIGSLNLHWFFNNTVQQLTGIFTLTYVPNYFDILPMYLVVLLLMPLMMGLEKAGVWAVAMASVLIWLTANPYILGLGPNGVSLPAEPWSDREWFFNPFGWQLLFFTGFAFMKGWLPKPPVSKVLVVLAAGFVIFSAPFGSGKVLGWVEYWNMDLADAIRETWKPSSEWREKTDFGLLRYTHFLSLAYLGWAAAGEGGKRLIATGQSLAARIWAVLLQVVTKVGQQSLAVFVFSMALARFIGFALDQTDRAVMTTAYANLVGFFLIIGCAYGAAWFKSQPWRAKK</sequence>
<organism evidence="3 4">
    <name type="scientific">Leisingera caerulea</name>
    <name type="common">Phaeobacter caeruleus</name>
    <dbReference type="NCBI Taxonomy" id="506591"/>
    <lineage>
        <taxon>Bacteria</taxon>
        <taxon>Pseudomonadati</taxon>
        <taxon>Pseudomonadota</taxon>
        <taxon>Alphaproteobacteria</taxon>
        <taxon>Rhodobacterales</taxon>
        <taxon>Roseobacteraceae</taxon>
        <taxon>Leisingera</taxon>
    </lineage>
</organism>
<dbReference type="PANTHER" id="PTHR38592:SF3">
    <property type="entry name" value="BLL4819 PROTEIN"/>
    <property type="match status" value="1"/>
</dbReference>
<keyword evidence="2" id="KW-0472">Membrane</keyword>
<feature type="transmembrane region" description="Helical" evidence="2">
    <location>
        <begin position="392"/>
        <end position="411"/>
    </location>
</feature>
<dbReference type="Pfam" id="PF10129">
    <property type="entry name" value="OpgC_C"/>
    <property type="match status" value="1"/>
</dbReference>
<dbReference type="PIRSF" id="PIRSF028704">
    <property type="entry name" value="UPC028704"/>
    <property type="match status" value="1"/>
</dbReference>
<evidence type="ECO:0000313" key="4">
    <source>
        <dbReference type="Proteomes" id="UP001058184"/>
    </source>
</evidence>
<proteinExistence type="predicted"/>
<dbReference type="InterPro" id="IPR014550">
    <property type="entry name" value="UCP028704_OpgC"/>
</dbReference>
<name>A0ABY5WZW1_LEICA</name>